<dbReference type="Proteomes" id="UP000094707">
    <property type="component" value="Chromosome I"/>
</dbReference>
<evidence type="ECO:0008006" key="3">
    <source>
        <dbReference type="Google" id="ProtNLM"/>
    </source>
</evidence>
<evidence type="ECO:0000313" key="1">
    <source>
        <dbReference type="EMBL" id="SCG85111.1"/>
    </source>
</evidence>
<dbReference type="Pfam" id="PF04027">
    <property type="entry name" value="DUF371"/>
    <property type="match status" value="1"/>
</dbReference>
<dbReference type="Gene3D" id="2.60.120.630">
    <property type="entry name" value="mth639 domain like"/>
    <property type="match status" value="1"/>
</dbReference>
<keyword evidence="2" id="KW-1185">Reference proteome</keyword>
<reference evidence="1 2" key="1">
    <citation type="submission" date="2016-08" db="EMBL/GenBank/DDBJ databases">
        <authorList>
            <person name="Seilhamer J.J."/>
        </authorList>
    </citation>
    <scope>NUCLEOTIDE SEQUENCE [LARGE SCALE GENOMIC DNA]</scope>
    <source>
        <strain evidence="1">Buetzberg</strain>
    </source>
</reference>
<dbReference type="AlphaFoldDB" id="A0A1D3L0D0"/>
<proteinExistence type="predicted"/>
<dbReference type="KEGG" id="mcub:MCBB_0535"/>
<dbReference type="PANTHER" id="PTHR40696">
    <property type="entry name" value="DUF371 FAMILY PROTEIN"/>
    <property type="match status" value="1"/>
</dbReference>
<dbReference type="PATRIC" id="fig|129848.4.peg.539"/>
<sequence>MNYSFFAKGHPNVTSRHKTTLEVTMDPEIGIKADCIIGVSSGVSMKDFPEELKNAIQNEKAIIKVILETENARDEIKGYGHPELTLDHPTDMVCRKSEFKCSRTLMINADRASCDLKKGLIDDLSEGKPLKVVINVD</sequence>
<evidence type="ECO:0000313" key="2">
    <source>
        <dbReference type="Proteomes" id="UP000094707"/>
    </source>
</evidence>
<dbReference type="STRING" id="118062.MCBB_0535"/>
<dbReference type="PANTHER" id="PTHR40696:SF1">
    <property type="entry name" value="DUF371 DOMAIN-CONTAINING PROTEIN"/>
    <property type="match status" value="1"/>
</dbReference>
<accession>A0A1D3L0D0</accession>
<organism evidence="1 2">
    <name type="scientific">Methanobacterium congolense</name>
    <dbReference type="NCBI Taxonomy" id="118062"/>
    <lineage>
        <taxon>Archaea</taxon>
        <taxon>Methanobacteriati</taxon>
        <taxon>Methanobacteriota</taxon>
        <taxon>Methanomada group</taxon>
        <taxon>Methanobacteria</taxon>
        <taxon>Methanobacteriales</taxon>
        <taxon>Methanobacteriaceae</taxon>
        <taxon>Methanobacterium</taxon>
    </lineage>
</organism>
<protein>
    <recommendedName>
        <fullName evidence="3">DUF371 domain-containing protein</fullName>
    </recommendedName>
</protein>
<dbReference type="OrthoDB" id="9265at2157"/>
<dbReference type="InterPro" id="IPR023131">
    <property type="entry name" value="Mth639-like_dom_sf"/>
</dbReference>
<name>A0A1D3L0D0_9EURY</name>
<dbReference type="EMBL" id="LT607756">
    <property type="protein sequence ID" value="SCG85111.1"/>
    <property type="molecule type" value="Genomic_DNA"/>
</dbReference>
<gene>
    <name evidence="1" type="ORF">MCBB_0535</name>
</gene>
<dbReference type="GeneID" id="30411392"/>
<dbReference type="RefSeq" id="WP_071906313.1">
    <property type="nucleotide sequence ID" value="NZ_LT607756.1"/>
</dbReference>
<dbReference type="InterPro" id="IPR007171">
    <property type="entry name" value="DUF371"/>
</dbReference>